<keyword evidence="3 6" id="KW-1133">Transmembrane helix</keyword>
<accession>A0ABX0F514</accession>
<name>A0ABX0F514_9BACL</name>
<evidence type="ECO:0000313" key="8">
    <source>
        <dbReference type="EMBL" id="NGZ75560.1"/>
    </source>
</evidence>
<feature type="transmembrane region" description="Helical" evidence="6">
    <location>
        <begin position="143"/>
        <end position="162"/>
    </location>
</feature>
<evidence type="ECO:0000256" key="1">
    <source>
        <dbReference type="ARBA" id="ARBA00004141"/>
    </source>
</evidence>
<evidence type="ECO:0000259" key="7">
    <source>
        <dbReference type="Pfam" id="PF04893"/>
    </source>
</evidence>
<evidence type="ECO:0000313" key="9">
    <source>
        <dbReference type="Proteomes" id="UP000800303"/>
    </source>
</evidence>
<proteinExistence type="predicted"/>
<dbReference type="Proteomes" id="UP000800303">
    <property type="component" value="Unassembled WGS sequence"/>
</dbReference>
<keyword evidence="4 6" id="KW-0472">Membrane</keyword>
<dbReference type="Pfam" id="PF04893">
    <property type="entry name" value="Yip1"/>
    <property type="match status" value="1"/>
</dbReference>
<feature type="region of interest" description="Disordered" evidence="5">
    <location>
        <begin position="1"/>
        <end position="34"/>
    </location>
</feature>
<evidence type="ECO:0000256" key="6">
    <source>
        <dbReference type="SAM" id="Phobius"/>
    </source>
</evidence>
<evidence type="ECO:0000256" key="4">
    <source>
        <dbReference type="ARBA" id="ARBA00023136"/>
    </source>
</evidence>
<feature type="transmembrane region" description="Helical" evidence="6">
    <location>
        <begin position="101"/>
        <end position="123"/>
    </location>
</feature>
<protein>
    <submittedName>
        <fullName evidence="8">YIP1 family protein</fullName>
    </submittedName>
</protein>
<feature type="transmembrane region" description="Helical" evidence="6">
    <location>
        <begin position="182"/>
        <end position="206"/>
    </location>
</feature>
<dbReference type="RefSeq" id="WP_166273984.1">
    <property type="nucleotide sequence ID" value="NZ_JAAFGS010000003.1"/>
</dbReference>
<evidence type="ECO:0000256" key="3">
    <source>
        <dbReference type="ARBA" id="ARBA00022989"/>
    </source>
</evidence>
<evidence type="ECO:0000256" key="2">
    <source>
        <dbReference type="ARBA" id="ARBA00022692"/>
    </source>
</evidence>
<dbReference type="EMBL" id="JAAFGS010000003">
    <property type="protein sequence ID" value="NGZ75560.1"/>
    <property type="molecule type" value="Genomic_DNA"/>
</dbReference>
<dbReference type="InterPro" id="IPR006977">
    <property type="entry name" value="Yip1_dom"/>
</dbReference>
<comment type="caution">
    <text evidence="8">The sequence shown here is derived from an EMBL/GenBank/DDBJ whole genome shotgun (WGS) entry which is preliminary data.</text>
</comment>
<feature type="transmembrane region" description="Helical" evidence="6">
    <location>
        <begin position="218"/>
        <end position="243"/>
    </location>
</feature>
<evidence type="ECO:0000256" key="5">
    <source>
        <dbReference type="SAM" id="MobiDB-lite"/>
    </source>
</evidence>
<gene>
    <name evidence="8" type="ORF">GYN08_09515</name>
</gene>
<keyword evidence="9" id="KW-1185">Reference proteome</keyword>
<sequence>MDGRHGNEDGGNSRVDLYKNEAGGGYRDEGPDESGIRNGRSPWLEVWLHPRQVTRWFLDSANPLRGALALALVSGVLNAFNSASNGNWGDVYSTGGLIARAIVIGLIGGLIGYYVGSFLIKWVGSWFGGVGSMSDMQVVVGRISGMTSIVLGLLLIPELLIAGRELFTEQTPYLDAHPLRSLLLAAVLFVEFALSVWIFVILLHAIGEAHGFSAWKALLVESILIVAVVVVVFVVVFAMLGAAGPSPGF</sequence>
<keyword evidence="2 6" id="KW-0812">Transmembrane</keyword>
<feature type="domain" description="Yip1" evidence="7">
    <location>
        <begin position="45"/>
        <end position="235"/>
    </location>
</feature>
<reference evidence="8 9" key="1">
    <citation type="submission" date="2020-01" db="EMBL/GenBank/DDBJ databases">
        <title>Polyphasic characterisation and genomic insights into a novel alkali tolerant bacterium VR-M41.</title>
        <authorList>
            <person name="Vemuluri V.R."/>
        </authorList>
    </citation>
    <scope>NUCLEOTIDE SEQUENCE [LARGE SCALE GENOMIC DNA]</scope>
    <source>
        <strain evidence="8 9">VR-M41</strain>
    </source>
</reference>
<feature type="transmembrane region" description="Helical" evidence="6">
    <location>
        <begin position="64"/>
        <end position="81"/>
    </location>
</feature>
<comment type="subcellular location">
    <subcellularLocation>
        <location evidence="1">Membrane</location>
        <topology evidence="1">Multi-pass membrane protein</topology>
    </subcellularLocation>
</comment>
<organism evidence="8 9">
    <name type="scientific">Saccharibacillus alkalitolerans</name>
    <dbReference type="NCBI Taxonomy" id="2705290"/>
    <lineage>
        <taxon>Bacteria</taxon>
        <taxon>Bacillati</taxon>
        <taxon>Bacillota</taxon>
        <taxon>Bacilli</taxon>
        <taxon>Bacillales</taxon>
        <taxon>Paenibacillaceae</taxon>
        <taxon>Saccharibacillus</taxon>
    </lineage>
</organism>